<dbReference type="PANTHER" id="PTHR46649">
    <property type="match status" value="1"/>
</dbReference>
<dbReference type="InterPro" id="IPR023214">
    <property type="entry name" value="HAD_sf"/>
</dbReference>
<organism evidence="1 2">
    <name type="scientific">Actinacidiphila polyblastidii</name>
    <dbReference type="NCBI Taxonomy" id="3110430"/>
    <lineage>
        <taxon>Bacteria</taxon>
        <taxon>Bacillati</taxon>
        <taxon>Actinomycetota</taxon>
        <taxon>Actinomycetes</taxon>
        <taxon>Kitasatosporales</taxon>
        <taxon>Streptomycetaceae</taxon>
        <taxon>Actinacidiphila</taxon>
    </lineage>
</organism>
<dbReference type="NCBIfam" id="TIGR01549">
    <property type="entry name" value="HAD-SF-IA-v1"/>
    <property type="match status" value="1"/>
</dbReference>
<dbReference type="SFLD" id="SFLDS00003">
    <property type="entry name" value="Haloacid_Dehalogenase"/>
    <property type="match status" value="1"/>
</dbReference>
<dbReference type="SUPFAM" id="SSF56784">
    <property type="entry name" value="HAD-like"/>
    <property type="match status" value="1"/>
</dbReference>
<evidence type="ECO:0000313" key="1">
    <source>
        <dbReference type="EMBL" id="MEE4544918.1"/>
    </source>
</evidence>
<dbReference type="RefSeq" id="WP_330798134.1">
    <property type="nucleotide sequence ID" value="NZ_JAZEWV010000023.1"/>
</dbReference>
<evidence type="ECO:0000313" key="2">
    <source>
        <dbReference type="Proteomes" id="UP001344658"/>
    </source>
</evidence>
<proteinExistence type="predicted"/>
<comment type="caution">
    <text evidence="1">The sequence shown here is derived from an EMBL/GenBank/DDBJ whole genome shotgun (WGS) entry which is preliminary data.</text>
</comment>
<protein>
    <submittedName>
        <fullName evidence="1">HAD-IA family hydrolase</fullName>
    </submittedName>
</protein>
<accession>A0ABU7PGT4</accession>
<sequence length="231" mass="25345">MRAVMFDFSGTLFRVEPTGRWLRAVLADRGVHPDDDEIARYAELLERAGAQPGGAPPERVPPRLRQLWRDRDLTARAHRAAYTGLSRGVALPWDVHDALYDRHPTAAAWQPYPDAAEVLGALRERGVPVAVVSNIAWDVRPVFRAHGLDTLVDAYVLSYEHEVKKPAPEIFEIACAALGRAPGETLMVGDDRTADMGAAALGCPVLLVDHLPAEERPGALRGVLDLLDRRA</sequence>
<keyword evidence="1" id="KW-0378">Hydrolase</keyword>
<dbReference type="EMBL" id="JAZEWV010000023">
    <property type="protein sequence ID" value="MEE4544918.1"/>
    <property type="molecule type" value="Genomic_DNA"/>
</dbReference>
<dbReference type="PANTHER" id="PTHR46649:SF4">
    <property type="entry name" value="HALOACID DEHALOGENASE-LIKE HYDROLASE (HAD) SUPERFAMILY PROTEIN"/>
    <property type="match status" value="1"/>
</dbReference>
<name>A0ABU7PGT4_9ACTN</name>
<reference evidence="1 2" key="1">
    <citation type="submission" date="2023-12" db="EMBL/GenBank/DDBJ databases">
        <title>Streptomyces sp. V4-01.</title>
        <authorList>
            <person name="Somphong A."/>
            <person name="Phongsopitanun W."/>
        </authorList>
    </citation>
    <scope>NUCLEOTIDE SEQUENCE [LARGE SCALE GENOMIC DNA]</scope>
    <source>
        <strain evidence="1 2">V4-01</strain>
    </source>
</reference>
<dbReference type="Proteomes" id="UP001344658">
    <property type="component" value="Unassembled WGS sequence"/>
</dbReference>
<keyword evidence="2" id="KW-1185">Reference proteome</keyword>
<dbReference type="InterPro" id="IPR036412">
    <property type="entry name" value="HAD-like_sf"/>
</dbReference>
<dbReference type="SFLD" id="SFLDG01129">
    <property type="entry name" value="C1.5:_HAD__Beta-PGM__Phosphata"/>
    <property type="match status" value="1"/>
</dbReference>
<gene>
    <name evidence="1" type="ORF">V2S66_23500</name>
</gene>
<dbReference type="InterPro" id="IPR006439">
    <property type="entry name" value="HAD-SF_hydro_IA"/>
</dbReference>
<dbReference type="Pfam" id="PF00702">
    <property type="entry name" value="Hydrolase"/>
    <property type="match status" value="1"/>
</dbReference>
<dbReference type="Gene3D" id="3.40.50.1000">
    <property type="entry name" value="HAD superfamily/HAD-like"/>
    <property type="match status" value="1"/>
</dbReference>
<dbReference type="PRINTS" id="PR00413">
    <property type="entry name" value="HADHALOGNASE"/>
</dbReference>
<dbReference type="GO" id="GO:0016787">
    <property type="term" value="F:hydrolase activity"/>
    <property type="evidence" value="ECO:0007669"/>
    <property type="project" value="UniProtKB-KW"/>
</dbReference>